<evidence type="ECO:0000313" key="3">
    <source>
        <dbReference type="Proteomes" id="UP000240509"/>
    </source>
</evidence>
<name>A0A2T4U8Y4_9BACI</name>
<dbReference type="Gene3D" id="2.30.40.10">
    <property type="entry name" value="Urease, subunit C, domain 1"/>
    <property type="match status" value="1"/>
</dbReference>
<dbReference type="InterPro" id="IPR032466">
    <property type="entry name" value="Metal_Hydrolase"/>
</dbReference>
<dbReference type="SUPFAM" id="SSF51338">
    <property type="entry name" value="Composite domain of metallo-dependent hydrolases"/>
    <property type="match status" value="1"/>
</dbReference>
<feature type="domain" description="Amidohydrolase 3" evidence="1">
    <location>
        <begin position="49"/>
        <end position="523"/>
    </location>
</feature>
<dbReference type="PANTHER" id="PTHR22642:SF2">
    <property type="entry name" value="PROTEIN LONG AFTER FAR-RED 3"/>
    <property type="match status" value="1"/>
</dbReference>
<organism evidence="2 3">
    <name type="scientific">Alkalicoccus saliphilus</name>
    <dbReference type="NCBI Taxonomy" id="200989"/>
    <lineage>
        <taxon>Bacteria</taxon>
        <taxon>Bacillati</taxon>
        <taxon>Bacillota</taxon>
        <taxon>Bacilli</taxon>
        <taxon>Bacillales</taxon>
        <taxon>Bacillaceae</taxon>
        <taxon>Alkalicoccus</taxon>
    </lineage>
</organism>
<dbReference type="Proteomes" id="UP000240509">
    <property type="component" value="Unassembled WGS sequence"/>
</dbReference>
<sequence>MGTLWFGGTVRPLTDSSAVASAVFTENGMVEDTGTEEDLRLRWQEKITEEINLQGGTMYPGFTDSHLHIIGHGEKLLKLDVSTVKSIAELKRILTEKAEKTPAGEWVLAEGFNENLYENCTVPDRSILDDITVDHPVMLTRVCRHAMVTNSTGLKLAGITEKTVEPEGGIIVKDTDGRPTGYLHDQAQELLKPVLPPVDRSYVKRALEVALMDLHQNGFTGGHTEDLFYYNAPSETLDVFYEVINQQNKFRANLLVHHEAAEEVFAHAEEHPYVTLGSVKIFADGALGGRTAFLKEPYSDDPSTKGVAIHAREELERLTAEARKSGMPVAVHVIGDAALDYAVGALEKYPVPEGKRDRLIHLQVTDRELRNRLRKLPVVLDIQPRFTVSDFPWVEERLGRKRLKDSFAWKTFLEEGLMCAGGSDAPIEPVNPLLGIHAAVTRRSPEENHEDYMPEEKLSLYEALQLFTSGGAKAVSEENVSGLIQKGYRADFTVLNTDLFSSEPDEWLNSSVLMTVVDDTVVYDTRRRK</sequence>
<comment type="caution">
    <text evidence="2">The sequence shown here is derived from an EMBL/GenBank/DDBJ whole genome shotgun (WGS) entry which is preliminary data.</text>
</comment>
<protein>
    <submittedName>
        <fullName evidence="2">Amidohydrolase</fullName>
    </submittedName>
</protein>
<keyword evidence="2" id="KW-0378">Hydrolase</keyword>
<reference evidence="2 3" key="1">
    <citation type="submission" date="2018-03" db="EMBL/GenBank/DDBJ databases">
        <title>Alkalicoccus saliphilus sp. nov., isolated from a mineral pool.</title>
        <authorList>
            <person name="Zhao B."/>
        </authorList>
    </citation>
    <scope>NUCLEOTIDE SEQUENCE [LARGE SCALE GENOMIC DNA]</scope>
    <source>
        <strain evidence="2 3">6AG</strain>
    </source>
</reference>
<dbReference type="Gene3D" id="3.20.20.140">
    <property type="entry name" value="Metal-dependent hydrolases"/>
    <property type="match status" value="1"/>
</dbReference>
<dbReference type="SUPFAM" id="SSF51556">
    <property type="entry name" value="Metallo-dependent hydrolases"/>
    <property type="match status" value="1"/>
</dbReference>
<dbReference type="RefSeq" id="WP_107583759.1">
    <property type="nucleotide sequence ID" value="NZ_PZJJ01000004.1"/>
</dbReference>
<dbReference type="InterPro" id="IPR011059">
    <property type="entry name" value="Metal-dep_hydrolase_composite"/>
</dbReference>
<evidence type="ECO:0000259" key="1">
    <source>
        <dbReference type="Pfam" id="PF07969"/>
    </source>
</evidence>
<dbReference type="InterPro" id="IPR013108">
    <property type="entry name" value="Amidohydro_3"/>
</dbReference>
<dbReference type="PANTHER" id="PTHR22642">
    <property type="entry name" value="IMIDAZOLONEPROPIONASE"/>
    <property type="match status" value="1"/>
</dbReference>
<accession>A0A2T4U8Y4</accession>
<gene>
    <name evidence="2" type="ORF">C6Y45_04120</name>
</gene>
<evidence type="ECO:0000313" key="2">
    <source>
        <dbReference type="EMBL" id="PTL39837.1"/>
    </source>
</evidence>
<dbReference type="CDD" id="cd01300">
    <property type="entry name" value="YtcJ_like"/>
    <property type="match status" value="1"/>
</dbReference>
<dbReference type="OrthoDB" id="9767366at2"/>
<dbReference type="Gene3D" id="3.10.310.70">
    <property type="match status" value="1"/>
</dbReference>
<dbReference type="AlphaFoldDB" id="A0A2T4U8Y4"/>
<dbReference type="GO" id="GO:0016810">
    <property type="term" value="F:hydrolase activity, acting on carbon-nitrogen (but not peptide) bonds"/>
    <property type="evidence" value="ECO:0007669"/>
    <property type="project" value="InterPro"/>
</dbReference>
<dbReference type="Pfam" id="PF07969">
    <property type="entry name" value="Amidohydro_3"/>
    <property type="match status" value="1"/>
</dbReference>
<dbReference type="InterPro" id="IPR033932">
    <property type="entry name" value="YtcJ-like"/>
</dbReference>
<proteinExistence type="predicted"/>
<keyword evidence="3" id="KW-1185">Reference proteome</keyword>
<dbReference type="EMBL" id="PZJJ01000004">
    <property type="protein sequence ID" value="PTL39837.1"/>
    <property type="molecule type" value="Genomic_DNA"/>
</dbReference>